<dbReference type="InParanoid" id="A0A165NHZ1"/>
<evidence type="ECO:0000313" key="2">
    <source>
        <dbReference type="Proteomes" id="UP000076761"/>
    </source>
</evidence>
<sequence length="114" mass="12770">MRRRRSWKGKSVAPKILRASAGFHDLHCKPRIDDATPAINTDGSSSNANAYDIERVPGHSRVCTSDSPKPIKFFMFKTLMCSPGYSTVYEMCIIHNSDPGYVSHLTCRCFPTVM</sequence>
<gene>
    <name evidence="1" type="ORF">NEOLEDRAFT_1141816</name>
</gene>
<accession>A0A165NHZ1</accession>
<name>A0A165NHZ1_9AGAM</name>
<dbReference type="AlphaFoldDB" id="A0A165NHZ1"/>
<proteinExistence type="predicted"/>
<protein>
    <submittedName>
        <fullName evidence="1">Uncharacterized protein</fullName>
    </submittedName>
</protein>
<dbReference type="Proteomes" id="UP000076761">
    <property type="component" value="Unassembled WGS sequence"/>
</dbReference>
<keyword evidence="2" id="KW-1185">Reference proteome</keyword>
<dbReference type="EMBL" id="KV425636">
    <property type="protein sequence ID" value="KZT19669.1"/>
    <property type="molecule type" value="Genomic_DNA"/>
</dbReference>
<reference evidence="1 2" key="1">
    <citation type="journal article" date="2016" name="Mol. Biol. Evol.">
        <title>Comparative Genomics of Early-Diverging Mushroom-Forming Fungi Provides Insights into the Origins of Lignocellulose Decay Capabilities.</title>
        <authorList>
            <person name="Nagy L.G."/>
            <person name="Riley R."/>
            <person name="Tritt A."/>
            <person name="Adam C."/>
            <person name="Daum C."/>
            <person name="Floudas D."/>
            <person name="Sun H."/>
            <person name="Yadav J.S."/>
            <person name="Pangilinan J."/>
            <person name="Larsson K.H."/>
            <person name="Matsuura K."/>
            <person name="Barry K."/>
            <person name="Labutti K."/>
            <person name="Kuo R."/>
            <person name="Ohm R.A."/>
            <person name="Bhattacharya S.S."/>
            <person name="Shirouzu T."/>
            <person name="Yoshinaga Y."/>
            <person name="Martin F.M."/>
            <person name="Grigoriev I.V."/>
            <person name="Hibbett D.S."/>
        </authorList>
    </citation>
    <scope>NUCLEOTIDE SEQUENCE [LARGE SCALE GENOMIC DNA]</scope>
    <source>
        <strain evidence="1 2">HHB14362 ss-1</strain>
    </source>
</reference>
<evidence type="ECO:0000313" key="1">
    <source>
        <dbReference type="EMBL" id="KZT19669.1"/>
    </source>
</evidence>
<organism evidence="1 2">
    <name type="scientific">Neolentinus lepideus HHB14362 ss-1</name>
    <dbReference type="NCBI Taxonomy" id="1314782"/>
    <lineage>
        <taxon>Eukaryota</taxon>
        <taxon>Fungi</taxon>
        <taxon>Dikarya</taxon>
        <taxon>Basidiomycota</taxon>
        <taxon>Agaricomycotina</taxon>
        <taxon>Agaricomycetes</taxon>
        <taxon>Gloeophyllales</taxon>
        <taxon>Gloeophyllaceae</taxon>
        <taxon>Neolentinus</taxon>
    </lineage>
</organism>